<organism evidence="2 3">
    <name type="scientific">Sorangium cellulosum (strain So ce56)</name>
    <name type="common">Polyangium cellulosum (strain So ce56)</name>
    <dbReference type="NCBI Taxonomy" id="448385"/>
    <lineage>
        <taxon>Bacteria</taxon>
        <taxon>Pseudomonadati</taxon>
        <taxon>Myxococcota</taxon>
        <taxon>Polyangia</taxon>
        <taxon>Polyangiales</taxon>
        <taxon>Polyangiaceae</taxon>
        <taxon>Sorangium</taxon>
    </lineage>
</organism>
<proteinExistence type="predicted"/>
<dbReference type="KEGG" id="scl:sce4018"/>
<gene>
    <name evidence="2" type="ordered locus">sce4018</name>
</gene>
<evidence type="ECO:0000313" key="2">
    <source>
        <dbReference type="EMBL" id="CAN94179.1"/>
    </source>
</evidence>
<feature type="region of interest" description="Disordered" evidence="1">
    <location>
        <begin position="1"/>
        <end position="63"/>
    </location>
</feature>
<dbReference type="HOGENOM" id="CLU_2883548_0_0_7"/>
<keyword evidence="3" id="KW-1185">Reference proteome</keyword>
<dbReference type="AlphaFoldDB" id="A9EQT0"/>
<name>A9EQT0_SORC5</name>
<reference evidence="2 3" key="1">
    <citation type="journal article" date="2007" name="Nat. Biotechnol.">
        <title>Complete genome sequence of the myxobacterium Sorangium cellulosum.</title>
        <authorList>
            <person name="Schneiker S."/>
            <person name="Perlova O."/>
            <person name="Kaiser O."/>
            <person name="Gerth K."/>
            <person name="Alici A."/>
            <person name="Altmeyer M.O."/>
            <person name="Bartels D."/>
            <person name="Bekel T."/>
            <person name="Beyer S."/>
            <person name="Bode E."/>
            <person name="Bode H.B."/>
            <person name="Bolten C.J."/>
            <person name="Choudhuri J.V."/>
            <person name="Doss S."/>
            <person name="Elnakady Y.A."/>
            <person name="Frank B."/>
            <person name="Gaigalat L."/>
            <person name="Goesmann A."/>
            <person name="Groeger C."/>
            <person name="Gross F."/>
            <person name="Jelsbak L."/>
            <person name="Jelsbak L."/>
            <person name="Kalinowski J."/>
            <person name="Kegler C."/>
            <person name="Knauber T."/>
            <person name="Konietzny S."/>
            <person name="Kopp M."/>
            <person name="Krause L."/>
            <person name="Krug D."/>
            <person name="Linke B."/>
            <person name="Mahmud T."/>
            <person name="Martinez-Arias R."/>
            <person name="McHardy A.C."/>
            <person name="Merai M."/>
            <person name="Meyer F."/>
            <person name="Mormann S."/>
            <person name="Munoz-Dorado J."/>
            <person name="Perez J."/>
            <person name="Pradella S."/>
            <person name="Rachid S."/>
            <person name="Raddatz G."/>
            <person name="Rosenau F."/>
            <person name="Rueckert C."/>
            <person name="Sasse F."/>
            <person name="Scharfe M."/>
            <person name="Schuster S.C."/>
            <person name="Suen G."/>
            <person name="Treuner-Lange A."/>
            <person name="Velicer G.J."/>
            <person name="Vorholter F.-J."/>
            <person name="Weissman K.J."/>
            <person name="Welch R.D."/>
            <person name="Wenzel S.C."/>
            <person name="Whitworth D.E."/>
            <person name="Wilhelm S."/>
            <person name="Wittmann C."/>
            <person name="Bloecker H."/>
            <person name="Puehler A."/>
            <person name="Mueller R."/>
        </authorList>
    </citation>
    <scope>NUCLEOTIDE SEQUENCE [LARGE SCALE GENOMIC DNA]</scope>
    <source>
        <strain evidence="3">So ce56</strain>
    </source>
</reference>
<dbReference type="Proteomes" id="UP000002139">
    <property type="component" value="Chromosome"/>
</dbReference>
<evidence type="ECO:0000256" key="1">
    <source>
        <dbReference type="SAM" id="MobiDB-lite"/>
    </source>
</evidence>
<feature type="compositionally biased region" description="Basic and acidic residues" evidence="1">
    <location>
        <begin position="36"/>
        <end position="50"/>
    </location>
</feature>
<dbReference type="BioCyc" id="SCEL448385:SCE_RS20635-MONOMER"/>
<sequence length="63" mass="6539">MGRNTNCSSPSMSTRGTSARPTPPRSRAPTGLSAPFEREPFGDLEARGARDVAGQNSKAFGGS</sequence>
<dbReference type="EMBL" id="AM746676">
    <property type="protein sequence ID" value="CAN94179.1"/>
    <property type="molecule type" value="Genomic_DNA"/>
</dbReference>
<evidence type="ECO:0000313" key="3">
    <source>
        <dbReference type="Proteomes" id="UP000002139"/>
    </source>
</evidence>
<protein>
    <submittedName>
        <fullName evidence="2">Uncharacterized protein</fullName>
    </submittedName>
</protein>
<feature type="compositionally biased region" description="Polar residues" evidence="1">
    <location>
        <begin position="1"/>
        <end position="12"/>
    </location>
</feature>
<accession>A9EQT0</accession>
<feature type="compositionally biased region" description="Polar residues" evidence="1">
    <location>
        <begin position="54"/>
        <end position="63"/>
    </location>
</feature>